<evidence type="ECO:0000313" key="2">
    <source>
        <dbReference type="EMBL" id="ANS29892.1"/>
    </source>
</evidence>
<dbReference type="Proteomes" id="UP000186108">
    <property type="component" value="Chromosome"/>
</dbReference>
<accession>A0A1B1KBA6</accession>
<evidence type="ECO:0000256" key="1">
    <source>
        <dbReference type="SAM" id="MobiDB-lite"/>
    </source>
</evidence>
<evidence type="ECO:0000313" key="3">
    <source>
        <dbReference type="Proteomes" id="UP000186108"/>
    </source>
</evidence>
<sequence>MDGCRSERHTSNGTENGGSHANLYPGVLVVDGGRVQTMLSFGDEVEPLPHDMREAFTIPGAQAQIAADRFGDLVDFAALSRYFDGPHRIRNGLPRGAWARPAWTPRADAGRPMLEVRATHFATTPGPRTLVCELYPGILVAEKYGIYTVLTYGNLVELLPPRSDECLAMTSGQAVFAAVQFGRQMSSQTRTWPPPQWVRGRDLRNR</sequence>
<feature type="compositionally biased region" description="Basic and acidic residues" evidence="1">
    <location>
        <begin position="1"/>
        <end position="10"/>
    </location>
</feature>
<proteinExistence type="predicted"/>
<gene>
    <name evidence="2" type="ORF">R1CP_26210</name>
</gene>
<reference evidence="2 3" key="1">
    <citation type="submission" date="2014-07" db="EMBL/GenBank/DDBJ databases">
        <authorList>
            <person name="Zhang J.E."/>
            <person name="Yang H."/>
            <person name="Guo J."/>
            <person name="Deng Z."/>
            <person name="Luo H."/>
            <person name="Luo M."/>
            <person name="Zhao B."/>
        </authorList>
    </citation>
    <scope>NUCLEOTIDE SEQUENCE [LARGE SCALE GENOMIC DNA]</scope>
    <source>
        <strain evidence="2 3">1CP</strain>
    </source>
</reference>
<feature type="region of interest" description="Disordered" evidence="1">
    <location>
        <begin position="187"/>
        <end position="206"/>
    </location>
</feature>
<organism evidence="2 3">
    <name type="scientific">Rhodococcus opacus</name>
    <name type="common">Nocardia opaca</name>
    <dbReference type="NCBI Taxonomy" id="37919"/>
    <lineage>
        <taxon>Bacteria</taxon>
        <taxon>Bacillati</taxon>
        <taxon>Actinomycetota</taxon>
        <taxon>Actinomycetes</taxon>
        <taxon>Mycobacteriales</taxon>
        <taxon>Nocardiaceae</taxon>
        <taxon>Rhodococcus</taxon>
    </lineage>
</organism>
<name>A0A1B1KBA6_RHOOP</name>
<dbReference type="PATRIC" id="fig|37919.13.peg.5493"/>
<protein>
    <submittedName>
        <fullName evidence="2">Uncharacterized protein</fullName>
    </submittedName>
</protein>
<dbReference type="AlphaFoldDB" id="A0A1B1KBA6"/>
<dbReference type="EMBL" id="CP009111">
    <property type="protein sequence ID" value="ANS29892.1"/>
    <property type="molecule type" value="Genomic_DNA"/>
</dbReference>
<feature type="region of interest" description="Disordered" evidence="1">
    <location>
        <begin position="1"/>
        <end position="22"/>
    </location>
</feature>